<dbReference type="PANTHER" id="PTHR21143">
    <property type="entry name" value="INVERTEBRATE GUSTATORY RECEPTOR"/>
    <property type="match status" value="1"/>
</dbReference>
<keyword evidence="5 8" id="KW-0472">Membrane</keyword>
<evidence type="ECO:0000313" key="10">
    <source>
        <dbReference type="Proteomes" id="UP001105220"/>
    </source>
</evidence>
<evidence type="ECO:0000256" key="7">
    <source>
        <dbReference type="ARBA" id="ARBA00023224"/>
    </source>
</evidence>
<dbReference type="EnsemblMetazoa" id="ACON006143-RF">
    <property type="protein sequence ID" value="ACON006143-PF"/>
    <property type="gene ID" value="ACON006143"/>
</dbReference>
<organism evidence="9 10">
    <name type="scientific">Anopheles coluzzii</name>
    <name type="common">African malaria mosquito</name>
    <dbReference type="NCBI Taxonomy" id="1518534"/>
    <lineage>
        <taxon>Eukaryota</taxon>
        <taxon>Metazoa</taxon>
        <taxon>Ecdysozoa</taxon>
        <taxon>Arthropoda</taxon>
        <taxon>Hexapoda</taxon>
        <taxon>Insecta</taxon>
        <taxon>Pterygota</taxon>
        <taxon>Neoptera</taxon>
        <taxon>Endopterygota</taxon>
        <taxon>Diptera</taxon>
        <taxon>Nematocera</taxon>
        <taxon>Culicoidea</taxon>
        <taxon>Culicidae</taxon>
        <taxon>Anophelinae</taxon>
        <taxon>Anopheles</taxon>
    </lineage>
</organism>
<comment type="caution">
    <text evidence="8">Lacks conserved residue(s) required for the propagation of feature annotation.</text>
</comment>
<dbReference type="GO" id="GO:0043025">
    <property type="term" value="C:neuronal cell body"/>
    <property type="evidence" value="ECO:0007669"/>
    <property type="project" value="TreeGrafter"/>
</dbReference>
<dbReference type="GO" id="GO:0050909">
    <property type="term" value="P:sensory perception of taste"/>
    <property type="evidence" value="ECO:0007669"/>
    <property type="project" value="InterPro"/>
</dbReference>
<protein>
    <recommendedName>
        <fullName evidence="8">Gustatory receptor</fullName>
    </recommendedName>
</protein>
<evidence type="ECO:0000313" key="9">
    <source>
        <dbReference type="EnsemblMetazoa" id="ACON006143-PF"/>
    </source>
</evidence>
<dbReference type="CTD" id="117472"/>
<evidence type="ECO:0000256" key="2">
    <source>
        <dbReference type="ARBA" id="ARBA00022475"/>
    </source>
</evidence>
<evidence type="ECO:0000256" key="8">
    <source>
        <dbReference type="RuleBase" id="RU363108"/>
    </source>
</evidence>
<proteinExistence type="inferred from homology"/>
<dbReference type="GeneID" id="125906883"/>
<reference evidence="9" key="2">
    <citation type="submission" date="2020-05" db="UniProtKB">
        <authorList>
            <consortium name="EnsemblMetazoa"/>
        </authorList>
    </citation>
    <scope>IDENTIFICATION</scope>
    <source>
        <strain evidence="9">Ngousso</strain>
    </source>
</reference>
<feature type="transmembrane region" description="Helical" evidence="8">
    <location>
        <begin position="228"/>
        <end position="251"/>
    </location>
</feature>
<keyword evidence="7 8" id="KW-0807">Transducer</keyword>
<accession>A0A6E8VP80</accession>
<dbReference type="VEuPathDB" id="VectorBase:ACON006143"/>
<dbReference type="GO" id="GO:0008049">
    <property type="term" value="P:male courtship behavior"/>
    <property type="evidence" value="ECO:0007669"/>
    <property type="project" value="TreeGrafter"/>
</dbReference>
<evidence type="ECO:0000256" key="5">
    <source>
        <dbReference type="ARBA" id="ARBA00023136"/>
    </source>
</evidence>
<keyword evidence="6 8" id="KW-0675">Receptor</keyword>
<dbReference type="AlphaFoldDB" id="A0A6E8VP80"/>
<comment type="function">
    <text evidence="8">Gustatory receptor which mediates acceptance or avoidance behavior, depending on its substrates.</text>
</comment>
<dbReference type="GO" id="GO:0007635">
    <property type="term" value="P:chemosensory behavior"/>
    <property type="evidence" value="ECO:0007669"/>
    <property type="project" value="TreeGrafter"/>
</dbReference>
<feature type="transmembrane region" description="Helical" evidence="8">
    <location>
        <begin position="34"/>
        <end position="53"/>
    </location>
</feature>
<feature type="transmembrane region" description="Helical" evidence="8">
    <location>
        <begin position="162"/>
        <end position="186"/>
    </location>
</feature>
<feature type="transmembrane region" description="Helical" evidence="8">
    <location>
        <begin position="340"/>
        <end position="358"/>
    </location>
</feature>
<dbReference type="VEuPathDB" id="VectorBase:ACON2_032593"/>
<evidence type="ECO:0000256" key="6">
    <source>
        <dbReference type="ARBA" id="ARBA00023170"/>
    </source>
</evidence>
<dbReference type="GO" id="GO:0005886">
    <property type="term" value="C:plasma membrane"/>
    <property type="evidence" value="ECO:0007669"/>
    <property type="project" value="UniProtKB-SubCell"/>
</dbReference>
<keyword evidence="10" id="KW-1185">Reference proteome</keyword>
<keyword evidence="2 8" id="KW-1003">Cell membrane</keyword>
<feature type="transmembrane region" description="Helical" evidence="8">
    <location>
        <begin position="128"/>
        <end position="150"/>
    </location>
</feature>
<feature type="transmembrane region" description="Helical" evidence="8">
    <location>
        <begin position="257"/>
        <end position="281"/>
    </location>
</feature>
<sequence>MNHLKVLNLFNHLFISLVYVDQTPKGPTVRRKNALRNIIILLATVSIVSFFGLKRTLTDFRQMISSVTDIVHLLKYFINADIMYTILSGMYQHSLKVIVIVNEAIAIDYTMQRVCTLMKNRFAIRHTLLKMLTGAIMLLRGSFFLMYLYLQFRYNISYELYLVLHANLLVELSMDLQKLFLLYFALYMIQRYRILANLLDRSDPTTMAVVFKVFEDLITFKKHLSKTFGLHLLALILQTFVACSIHAYLIVVEQRHIFQQIANVAQLVINLTLFFILTYYYDCVEIKEAELKDALKSMQYTNLKRQSRDQKDFYDLVNLKLMMESPKITACGLFEINLQIFYNVFAAIITYIVILFQFRGFEKSP</sequence>
<evidence type="ECO:0000256" key="4">
    <source>
        <dbReference type="ARBA" id="ARBA00022989"/>
    </source>
</evidence>
<dbReference type="RefSeq" id="XP_049463713.1">
    <property type="nucleotide sequence ID" value="XM_049607756.1"/>
</dbReference>
<dbReference type="Pfam" id="PF08395">
    <property type="entry name" value="7tm_7"/>
    <property type="match status" value="1"/>
</dbReference>
<dbReference type="GO" id="GO:0030424">
    <property type="term" value="C:axon"/>
    <property type="evidence" value="ECO:0007669"/>
    <property type="project" value="TreeGrafter"/>
</dbReference>
<dbReference type="PANTHER" id="PTHR21143:SF133">
    <property type="entry name" value="GUSTATORY AND PHEROMONE RECEPTOR 32A-RELATED"/>
    <property type="match status" value="1"/>
</dbReference>
<comment type="similarity">
    <text evidence="8">Belongs to the insect chemoreceptor superfamily. Gustatory receptor (GR) family.</text>
</comment>
<keyword evidence="4 8" id="KW-1133">Transmembrane helix</keyword>
<keyword evidence="3 8" id="KW-0812">Transmembrane</keyword>
<name>A0A6E8VP80_ANOCL</name>
<reference key="1">
    <citation type="journal article" date="2019" name="Genes (Basel)">
        <title>A High-Quality De novo Genome Assembly from a Single Mosquito Using PacBio Sequencing.</title>
        <authorList>
            <person name="Kingan S.B."/>
            <person name="Heaton H."/>
            <person name="Cudini J."/>
            <person name="Lambert C.C."/>
            <person name="Baybayan P."/>
            <person name="Galvin B.D."/>
            <person name="Durbin R."/>
            <person name="Korlach J."/>
            <person name="Lawniczak M.K.N."/>
        </authorList>
    </citation>
    <scope>NUCLEOTIDE SEQUENCE [LARGE SCALE GENOMIC DNA]</scope>
    <source>
        <strain>Mali-NIH</strain>
    </source>
</reference>
<comment type="subcellular location">
    <subcellularLocation>
        <location evidence="1 8">Cell membrane</location>
        <topology evidence="1 8">Multi-pass membrane protein</topology>
    </subcellularLocation>
</comment>
<evidence type="ECO:0000256" key="3">
    <source>
        <dbReference type="ARBA" id="ARBA00022692"/>
    </source>
</evidence>
<dbReference type="Proteomes" id="UP001105220">
    <property type="component" value="Unplaced"/>
</dbReference>
<evidence type="ECO:0000256" key="1">
    <source>
        <dbReference type="ARBA" id="ARBA00004651"/>
    </source>
</evidence>
<dbReference type="GO" id="GO:0030425">
    <property type="term" value="C:dendrite"/>
    <property type="evidence" value="ECO:0007669"/>
    <property type="project" value="TreeGrafter"/>
</dbReference>
<dbReference type="InterPro" id="IPR013604">
    <property type="entry name" value="7TM_chemorcpt"/>
</dbReference>
<dbReference type="GO" id="GO:0007165">
    <property type="term" value="P:signal transduction"/>
    <property type="evidence" value="ECO:0007669"/>
    <property type="project" value="UniProtKB-KW"/>
</dbReference>